<evidence type="ECO:0000313" key="1">
    <source>
        <dbReference type="EMBL" id="RML69349.1"/>
    </source>
</evidence>
<evidence type="ECO:0000313" key="2">
    <source>
        <dbReference type="Proteomes" id="UP000282378"/>
    </source>
</evidence>
<gene>
    <name evidence="1" type="ORF">APX70_08122</name>
</gene>
<reference evidence="1 2" key="1">
    <citation type="submission" date="2018-08" db="EMBL/GenBank/DDBJ databases">
        <title>Recombination of ecologically and evolutionarily significant loci maintains genetic cohesion in the Pseudomonas syringae species complex.</title>
        <authorList>
            <person name="Dillon M."/>
            <person name="Thakur S."/>
            <person name="Almeida R.N.D."/>
            <person name="Weir B.S."/>
            <person name="Guttman D.S."/>
        </authorList>
    </citation>
    <scope>NUCLEOTIDE SEQUENCE [LARGE SCALE GENOMIC DNA]</scope>
    <source>
        <strain evidence="1 2">88_10</strain>
    </source>
</reference>
<proteinExistence type="predicted"/>
<dbReference type="AlphaFoldDB" id="A0A3M2Y071"/>
<protein>
    <submittedName>
        <fullName evidence="1">Uncharacterized protein</fullName>
    </submittedName>
</protein>
<sequence>MVFRMTMNMKITKSLLQAGVLGLSLLATGVMAAVSASD</sequence>
<comment type="caution">
    <text evidence="1">The sequence shown here is derived from an EMBL/GenBank/DDBJ whole genome shotgun (WGS) entry which is preliminary data.</text>
</comment>
<feature type="non-terminal residue" evidence="1">
    <location>
        <position position="38"/>
    </location>
</feature>
<organism evidence="1 2">
    <name type="scientific">Pseudomonas syringae pv. maculicola</name>
    <dbReference type="NCBI Taxonomy" id="59511"/>
    <lineage>
        <taxon>Bacteria</taxon>
        <taxon>Pseudomonadati</taxon>
        <taxon>Pseudomonadota</taxon>
        <taxon>Gammaproteobacteria</taxon>
        <taxon>Pseudomonadales</taxon>
        <taxon>Pseudomonadaceae</taxon>
        <taxon>Pseudomonas</taxon>
    </lineage>
</organism>
<accession>A0A3M2Y071</accession>
<dbReference type="Proteomes" id="UP000282378">
    <property type="component" value="Unassembled WGS sequence"/>
</dbReference>
<name>A0A3M2Y071_PSEYM</name>
<dbReference type="EMBL" id="RBNL01002581">
    <property type="protein sequence ID" value="RML69349.1"/>
    <property type="molecule type" value="Genomic_DNA"/>
</dbReference>